<gene>
    <name evidence="10" type="ORF">NS365_07420</name>
</gene>
<evidence type="ECO:0000256" key="3">
    <source>
        <dbReference type="ARBA" id="ARBA00022448"/>
    </source>
</evidence>
<evidence type="ECO:0000259" key="9">
    <source>
        <dbReference type="PROSITE" id="PS50893"/>
    </source>
</evidence>
<dbReference type="InterPro" id="IPR003439">
    <property type="entry name" value="ABC_transporter-like_ATP-bd"/>
</dbReference>
<evidence type="ECO:0000256" key="2">
    <source>
        <dbReference type="ARBA" id="ARBA00005417"/>
    </source>
</evidence>
<dbReference type="AlphaFoldDB" id="A0A175RRU2"/>
<dbReference type="InterPro" id="IPR003593">
    <property type="entry name" value="AAA+_ATPase"/>
</dbReference>
<keyword evidence="7" id="KW-1278">Translocase</keyword>
<feature type="domain" description="ABC transporter" evidence="9">
    <location>
        <begin position="4"/>
        <end position="251"/>
    </location>
</feature>
<dbReference type="InterPro" id="IPR017871">
    <property type="entry name" value="ABC_transporter-like_CS"/>
</dbReference>
<dbReference type="InterPro" id="IPR008995">
    <property type="entry name" value="Mo/tungstate-bd_C_term_dom"/>
</dbReference>
<comment type="caution">
    <text evidence="10">The sequence shown here is derived from an EMBL/GenBank/DDBJ whole genome shotgun (WGS) entry which is preliminary data.</text>
</comment>
<name>A0A175RRU2_9HYPH</name>
<evidence type="ECO:0000256" key="6">
    <source>
        <dbReference type="ARBA" id="ARBA00022840"/>
    </source>
</evidence>
<dbReference type="EMBL" id="LDQA01000018">
    <property type="protein sequence ID" value="KTR06450.1"/>
    <property type="molecule type" value="Genomic_DNA"/>
</dbReference>
<dbReference type="PROSITE" id="PS50893">
    <property type="entry name" value="ABC_TRANSPORTER_2"/>
    <property type="match status" value="1"/>
</dbReference>
<evidence type="ECO:0000313" key="10">
    <source>
        <dbReference type="EMBL" id="KTR06450.1"/>
    </source>
</evidence>
<evidence type="ECO:0000256" key="4">
    <source>
        <dbReference type="ARBA" id="ARBA00022475"/>
    </source>
</evidence>
<evidence type="ECO:0000313" key="11">
    <source>
        <dbReference type="Proteomes" id="UP000078529"/>
    </source>
</evidence>
<dbReference type="SUPFAM" id="SSF50331">
    <property type="entry name" value="MOP-like"/>
    <property type="match status" value="1"/>
</dbReference>
<proteinExistence type="inferred from homology"/>
<dbReference type="PROSITE" id="PS00211">
    <property type="entry name" value="ABC_TRANSPORTER_1"/>
    <property type="match status" value="1"/>
</dbReference>
<keyword evidence="3" id="KW-0813">Transport</keyword>
<dbReference type="GO" id="GO:0005524">
    <property type="term" value="F:ATP binding"/>
    <property type="evidence" value="ECO:0007669"/>
    <property type="project" value="UniProtKB-KW"/>
</dbReference>
<dbReference type="Proteomes" id="UP000078529">
    <property type="component" value="Unassembled WGS sequence"/>
</dbReference>
<accession>A0A175RRU2</accession>
<dbReference type="InterPro" id="IPR005116">
    <property type="entry name" value="Transp-assoc_OB_typ1"/>
</dbReference>
<keyword evidence="8" id="KW-0472">Membrane</keyword>
<organism evidence="10 11">
    <name type="scientific">Aureimonas ureilytica</name>
    <dbReference type="NCBI Taxonomy" id="401562"/>
    <lineage>
        <taxon>Bacteria</taxon>
        <taxon>Pseudomonadati</taxon>
        <taxon>Pseudomonadota</taxon>
        <taxon>Alphaproteobacteria</taxon>
        <taxon>Hyphomicrobiales</taxon>
        <taxon>Aurantimonadaceae</taxon>
        <taxon>Aureimonas</taxon>
    </lineage>
</organism>
<dbReference type="Gene3D" id="3.40.50.300">
    <property type="entry name" value="P-loop containing nucleotide triphosphate hydrolases"/>
    <property type="match status" value="1"/>
</dbReference>
<evidence type="ECO:0000256" key="1">
    <source>
        <dbReference type="ARBA" id="ARBA00004417"/>
    </source>
</evidence>
<keyword evidence="6" id="KW-0067">ATP-binding</keyword>
<evidence type="ECO:0000256" key="5">
    <source>
        <dbReference type="ARBA" id="ARBA00022741"/>
    </source>
</evidence>
<dbReference type="InterPro" id="IPR012340">
    <property type="entry name" value="NA-bd_OB-fold"/>
</dbReference>
<sequence>MTSISLKGVCKRFHSFEAVRDVSLDIAGGEFISLLGPSGCGKSTLLRMIAGLETATAGEIGMGGKSIQHLPPSERNIAMVFQNYALYPHKTVLENVAFPLLMQEPMIMRLPWLRRLAPGRRLVDDQIAARVDPVCRMLGIDHLARRKPAELSGGQRQRVALARAMVRQPKLFLMDEPLSNLDAKLRATTRAEIIDLHRRLGVTFLYVTHDQGEAMTMSDRIVLMNEGCLQQVGPPLELYNDPANLFVAEFIGLPKINVLDLRIEDRNAFLGGQPIRDMPGELDGAPAPRKGALRVGLRAEALHLCPVDHPHALRGHIHIVEHLGNEAILHMSLGGEDICVRVQPAQAAGLSPGHEIAVRPDWNSALLFDAAGSRRRGERMRAAA</sequence>
<evidence type="ECO:0000256" key="7">
    <source>
        <dbReference type="ARBA" id="ARBA00022967"/>
    </source>
</evidence>
<dbReference type="SUPFAM" id="SSF52540">
    <property type="entry name" value="P-loop containing nucleoside triphosphate hydrolases"/>
    <property type="match status" value="1"/>
</dbReference>
<comment type="similarity">
    <text evidence="2">Belongs to the ABC transporter superfamily.</text>
</comment>
<dbReference type="Pfam" id="PF00005">
    <property type="entry name" value="ABC_tran"/>
    <property type="match status" value="1"/>
</dbReference>
<dbReference type="GO" id="GO:0016887">
    <property type="term" value="F:ATP hydrolysis activity"/>
    <property type="evidence" value="ECO:0007669"/>
    <property type="project" value="InterPro"/>
</dbReference>
<reference evidence="10 11" key="1">
    <citation type="journal article" date="2016" name="Front. Microbiol.">
        <title>Genomic Resource of Rice Seed Associated Bacteria.</title>
        <authorList>
            <person name="Midha S."/>
            <person name="Bansal K."/>
            <person name="Sharma S."/>
            <person name="Kumar N."/>
            <person name="Patil P.P."/>
            <person name="Chaudhry V."/>
            <person name="Patil P.B."/>
        </authorList>
    </citation>
    <scope>NUCLEOTIDE SEQUENCE [LARGE SCALE GENOMIC DNA]</scope>
    <source>
        <strain evidence="10 11">NS365</strain>
    </source>
</reference>
<keyword evidence="5" id="KW-0547">Nucleotide-binding</keyword>
<keyword evidence="4" id="KW-1003">Cell membrane</keyword>
<comment type="subcellular location">
    <subcellularLocation>
        <location evidence="1">Cell inner membrane</location>
        <topology evidence="1">Peripheral membrane protein</topology>
    </subcellularLocation>
</comment>
<dbReference type="FunFam" id="3.40.50.300:FF:000042">
    <property type="entry name" value="Maltose/maltodextrin ABC transporter, ATP-binding protein"/>
    <property type="match status" value="1"/>
</dbReference>
<dbReference type="InterPro" id="IPR027417">
    <property type="entry name" value="P-loop_NTPase"/>
</dbReference>
<dbReference type="PATRIC" id="fig|401562.4.peg.1204"/>
<protein>
    <recommendedName>
        <fullName evidence="9">ABC transporter domain-containing protein</fullName>
    </recommendedName>
</protein>
<dbReference type="Gene3D" id="2.40.50.140">
    <property type="entry name" value="Nucleic acid-binding proteins"/>
    <property type="match status" value="1"/>
</dbReference>
<dbReference type="GO" id="GO:0140359">
    <property type="term" value="F:ABC-type transporter activity"/>
    <property type="evidence" value="ECO:0007669"/>
    <property type="project" value="UniProtKB-ARBA"/>
</dbReference>
<dbReference type="PANTHER" id="PTHR43875">
    <property type="entry name" value="MALTODEXTRIN IMPORT ATP-BINDING PROTEIN MSMX"/>
    <property type="match status" value="1"/>
</dbReference>
<evidence type="ECO:0000256" key="8">
    <source>
        <dbReference type="ARBA" id="ARBA00023136"/>
    </source>
</evidence>
<dbReference type="GO" id="GO:0055052">
    <property type="term" value="C:ATP-binding cassette (ABC) transporter complex, substrate-binding subunit-containing"/>
    <property type="evidence" value="ECO:0007669"/>
    <property type="project" value="TreeGrafter"/>
</dbReference>
<dbReference type="Gene3D" id="2.40.50.100">
    <property type="match status" value="1"/>
</dbReference>
<dbReference type="SMART" id="SM00382">
    <property type="entry name" value="AAA"/>
    <property type="match status" value="1"/>
</dbReference>
<dbReference type="RefSeq" id="WP_058599646.1">
    <property type="nucleotide sequence ID" value="NZ_LDQA01000018.1"/>
</dbReference>
<dbReference type="InterPro" id="IPR047641">
    <property type="entry name" value="ABC_transpr_MalK/UgpC-like"/>
</dbReference>
<dbReference type="Pfam" id="PF03459">
    <property type="entry name" value="TOBE"/>
    <property type="match status" value="1"/>
</dbReference>
<dbReference type="PANTHER" id="PTHR43875:SF15">
    <property type="entry name" value="TREHALOSE IMPORT ATP-BINDING PROTEIN SUGC"/>
    <property type="match status" value="1"/>
</dbReference>
<keyword evidence="11" id="KW-1185">Reference proteome</keyword>